<proteinExistence type="predicted"/>
<dbReference type="AlphaFoldDB" id="A0A2M7TN96"/>
<accession>A0A2M7TN96</accession>
<organism evidence="5 6">
    <name type="scientific">Candidatus Woesebacteria bacterium CG_4_10_14_0_2_um_filter_39_14</name>
    <dbReference type="NCBI Taxonomy" id="1975054"/>
    <lineage>
        <taxon>Bacteria</taxon>
        <taxon>Candidatus Woeseibacteriota</taxon>
    </lineage>
</organism>
<evidence type="ECO:0000256" key="1">
    <source>
        <dbReference type="ARBA" id="ARBA00022737"/>
    </source>
</evidence>
<feature type="non-terminal residue" evidence="5">
    <location>
        <position position="1"/>
    </location>
</feature>
<dbReference type="InterPro" id="IPR019734">
    <property type="entry name" value="TPR_rpt"/>
</dbReference>
<evidence type="ECO:0000259" key="4">
    <source>
        <dbReference type="Pfam" id="PF23914"/>
    </source>
</evidence>
<gene>
    <name evidence="5" type="ORF">COY29_01910</name>
</gene>
<dbReference type="SUPFAM" id="SSF48452">
    <property type="entry name" value="TPR-like"/>
    <property type="match status" value="1"/>
</dbReference>
<dbReference type="Proteomes" id="UP000229753">
    <property type="component" value="Unassembled WGS sequence"/>
</dbReference>
<dbReference type="InterPro" id="IPR056413">
    <property type="entry name" value="TPR_CcmH_CycH"/>
</dbReference>
<feature type="domain" description="Cytochrome c-type biogenesis protein H TPR" evidence="4">
    <location>
        <begin position="302"/>
        <end position="409"/>
    </location>
</feature>
<feature type="repeat" description="TPR" evidence="3">
    <location>
        <begin position="377"/>
        <end position="410"/>
    </location>
</feature>
<evidence type="ECO:0000313" key="5">
    <source>
        <dbReference type="EMBL" id="PIZ49413.1"/>
    </source>
</evidence>
<dbReference type="InterPro" id="IPR011990">
    <property type="entry name" value="TPR-like_helical_dom_sf"/>
</dbReference>
<comment type="caution">
    <text evidence="5">The sequence shown here is derived from an EMBL/GenBank/DDBJ whole genome shotgun (WGS) entry which is preliminary data.</text>
</comment>
<keyword evidence="2 3" id="KW-0802">TPR repeat</keyword>
<evidence type="ECO:0000313" key="6">
    <source>
        <dbReference type="Proteomes" id="UP000229753"/>
    </source>
</evidence>
<keyword evidence="1" id="KW-0677">Repeat</keyword>
<evidence type="ECO:0000256" key="3">
    <source>
        <dbReference type="PROSITE-ProRule" id="PRU00339"/>
    </source>
</evidence>
<dbReference type="PANTHER" id="PTHR44186:SF1">
    <property type="entry name" value="BARDET-BIEDL SYNDROME 4 PROTEIN"/>
    <property type="match status" value="1"/>
</dbReference>
<name>A0A2M7TN96_9BACT</name>
<dbReference type="EMBL" id="PFNO01000059">
    <property type="protein sequence ID" value="PIZ49413.1"/>
    <property type="molecule type" value="Genomic_DNA"/>
</dbReference>
<feature type="repeat" description="TPR" evidence="3">
    <location>
        <begin position="309"/>
        <end position="342"/>
    </location>
</feature>
<dbReference type="Gene3D" id="1.25.40.10">
    <property type="entry name" value="Tetratricopeptide repeat domain"/>
    <property type="match status" value="1"/>
</dbReference>
<evidence type="ECO:0000256" key="2">
    <source>
        <dbReference type="ARBA" id="ARBA00022803"/>
    </source>
</evidence>
<reference evidence="6" key="1">
    <citation type="submission" date="2017-09" db="EMBL/GenBank/DDBJ databases">
        <title>Depth-based differentiation of microbial function through sediment-hosted aquifers and enrichment of novel symbionts in the deep terrestrial subsurface.</title>
        <authorList>
            <person name="Probst A.J."/>
            <person name="Ladd B."/>
            <person name="Jarett J.K."/>
            <person name="Geller-Mcgrath D.E."/>
            <person name="Sieber C.M.K."/>
            <person name="Emerson J.B."/>
            <person name="Anantharaman K."/>
            <person name="Thomas B.C."/>
            <person name="Malmstrom R."/>
            <person name="Stieglmeier M."/>
            <person name="Klingl A."/>
            <person name="Woyke T."/>
            <person name="Ryan C.M."/>
            <person name="Banfield J.F."/>
        </authorList>
    </citation>
    <scope>NUCLEOTIDE SEQUENCE [LARGE SCALE GENOMIC DNA]</scope>
</reference>
<dbReference type="PROSITE" id="PS50005">
    <property type="entry name" value="TPR"/>
    <property type="match status" value="2"/>
</dbReference>
<dbReference type="SMART" id="SM00028">
    <property type="entry name" value="TPR"/>
    <property type="match status" value="4"/>
</dbReference>
<dbReference type="Pfam" id="PF23914">
    <property type="entry name" value="TPR_CcmH_CycH"/>
    <property type="match status" value="1"/>
</dbReference>
<protein>
    <recommendedName>
        <fullName evidence="4">Cytochrome c-type biogenesis protein H TPR domain-containing protein</fullName>
    </recommendedName>
</protein>
<sequence length="459" mass="55418">DFQHSYRPKKEGQDIEFSTDFDVHFNLEENRGWVIFSYNRRAAKKTLSNDEELVILISKRLFTEVVEYYRYDVVNLLEIRKYQEGELLDKLITSDLQIEIAEGYFEQYKGKKYESAPDLQEEIEFPYLEKEGLNFEAEELDMYYLDHWRRFYLKGEAENIQKYLSRFNVTFENIKSLFNLMTSFQKSLQTYKVETSRLKDFTLKQWEDYLKTSQTEDQLKAYVVARHIIKNIDPKNKFAFQALIKAWEGYGNVQVIDPQPYTSKAVEYFPEESWSHEALAMYYFWQGEENYLKSRKQFEKGLEIDPDNKKFHRMLGEIYLINREPDKAIVYLKKAWDLDPENTEYMTRYAISLVRQQRIQEATELVEQALKKDRLDEYVYDNIGMVYILLGELDRAEKYFKRACEILPKYSYFQSHVEWIEKEKQDKNNRLALGKWYTPLYIRQKNIKRFFDGDKIVTN</sequence>
<dbReference type="PANTHER" id="PTHR44186">
    <property type="match status" value="1"/>
</dbReference>